<comment type="caution">
    <text evidence="1">The sequence shown here is derived from an EMBL/GenBank/DDBJ whole genome shotgun (WGS) entry which is preliminary data.</text>
</comment>
<evidence type="ECO:0000313" key="1">
    <source>
        <dbReference type="EMBL" id="GAH82375.1"/>
    </source>
</evidence>
<name>X1JLN0_9ZZZZ</name>
<dbReference type="AlphaFoldDB" id="X1JLN0"/>
<organism evidence="1">
    <name type="scientific">marine sediment metagenome</name>
    <dbReference type="NCBI Taxonomy" id="412755"/>
    <lineage>
        <taxon>unclassified sequences</taxon>
        <taxon>metagenomes</taxon>
        <taxon>ecological metagenomes</taxon>
    </lineage>
</organism>
<protein>
    <submittedName>
        <fullName evidence="1">Uncharacterized protein</fullName>
    </submittedName>
</protein>
<proteinExistence type="predicted"/>
<sequence length="56" mass="6715">MFNCIRKETIYKVITKSKMCVLLTHNVDFYTQRTKINYPCLENKLKNFNLIPIGFK</sequence>
<gene>
    <name evidence="1" type="ORF">S03H2_64903</name>
</gene>
<reference evidence="1" key="1">
    <citation type="journal article" date="2014" name="Front. Microbiol.">
        <title>High frequency of phylogenetically diverse reductive dehalogenase-homologous genes in deep subseafloor sedimentary metagenomes.</title>
        <authorList>
            <person name="Kawai M."/>
            <person name="Futagami T."/>
            <person name="Toyoda A."/>
            <person name="Takaki Y."/>
            <person name="Nishi S."/>
            <person name="Hori S."/>
            <person name="Arai W."/>
            <person name="Tsubouchi T."/>
            <person name="Morono Y."/>
            <person name="Uchiyama I."/>
            <person name="Ito T."/>
            <person name="Fujiyama A."/>
            <person name="Inagaki F."/>
            <person name="Takami H."/>
        </authorList>
    </citation>
    <scope>NUCLEOTIDE SEQUENCE</scope>
    <source>
        <strain evidence="1">Expedition CK06-06</strain>
    </source>
</reference>
<dbReference type="EMBL" id="BARU01042209">
    <property type="protein sequence ID" value="GAH82375.1"/>
    <property type="molecule type" value="Genomic_DNA"/>
</dbReference>
<accession>X1JLN0</accession>